<evidence type="ECO:0000256" key="1">
    <source>
        <dbReference type="ARBA" id="ARBA00004496"/>
    </source>
</evidence>
<dbReference type="AlphaFoldDB" id="A0A1I0YER9"/>
<keyword evidence="9 13" id="KW-0030">Aminoacyl-tRNA synthetase</keyword>
<dbReference type="GO" id="GO:0005829">
    <property type="term" value="C:cytosol"/>
    <property type="evidence" value="ECO:0007669"/>
    <property type="project" value="TreeGrafter"/>
</dbReference>
<dbReference type="PANTHER" id="PTHR45765">
    <property type="entry name" value="METHIONINE--TRNA LIGASE"/>
    <property type="match status" value="1"/>
</dbReference>
<evidence type="ECO:0000256" key="9">
    <source>
        <dbReference type="ARBA" id="ARBA00023146"/>
    </source>
</evidence>
<feature type="domain" description="Methionyl/Leucyl tRNA synthetase" evidence="12">
    <location>
        <begin position="3"/>
        <end position="63"/>
    </location>
</feature>
<dbReference type="GO" id="GO:0005524">
    <property type="term" value="F:ATP binding"/>
    <property type="evidence" value="ECO:0007669"/>
    <property type="project" value="UniProtKB-KW"/>
</dbReference>
<evidence type="ECO:0000256" key="10">
    <source>
        <dbReference type="ARBA" id="ARBA00030904"/>
    </source>
</evidence>
<keyword evidence="5" id="KW-0436">Ligase</keyword>
<evidence type="ECO:0000256" key="4">
    <source>
        <dbReference type="ARBA" id="ARBA00022490"/>
    </source>
</evidence>
<gene>
    <name evidence="13" type="ORF">SAMN04488528_101285</name>
</gene>
<dbReference type="EC" id="6.1.1.10" evidence="3"/>
<dbReference type="InterPro" id="IPR023458">
    <property type="entry name" value="Met-tRNA_ligase_1"/>
</dbReference>
<dbReference type="Pfam" id="PF09334">
    <property type="entry name" value="tRNA-synt_1g"/>
    <property type="match status" value="1"/>
</dbReference>
<dbReference type="FunFam" id="2.20.28.20:FF:000001">
    <property type="entry name" value="Methionine--tRNA ligase"/>
    <property type="match status" value="1"/>
</dbReference>
<evidence type="ECO:0000256" key="8">
    <source>
        <dbReference type="ARBA" id="ARBA00022917"/>
    </source>
</evidence>
<comment type="catalytic activity">
    <reaction evidence="11">
        <text>tRNA(Met) + L-methionine + ATP = L-methionyl-tRNA(Met) + AMP + diphosphate</text>
        <dbReference type="Rhea" id="RHEA:13481"/>
        <dbReference type="Rhea" id="RHEA-COMP:9667"/>
        <dbReference type="Rhea" id="RHEA-COMP:9698"/>
        <dbReference type="ChEBI" id="CHEBI:30616"/>
        <dbReference type="ChEBI" id="CHEBI:33019"/>
        <dbReference type="ChEBI" id="CHEBI:57844"/>
        <dbReference type="ChEBI" id="CHEBI:78442"/>
        <dbReference type="ChEBI" id="CHEBI:78530"/>
        <dbReference type="ChEBI" id="CHEBI:456215"/>
        <dbReference type="EC" id="6.1.1.10"/>
    </reaction>
</comment>
<dbReference type="GO" id="GO:0004825">
    <property type="term" value="F:methionine-tRNA ligase activity"/>
    <property type="evidence" value="ECO:0007669"/>
    <property type="project" value="UniProtKB-EC"/>
</dbReference>
<evidence type="ECO:0000313" key="13">
    <source>
        <dbReference type="EMBL" id="SFB11020.1"/>
    </source>
</evidence>
<evidence type="ECO:0000256" key="6">
    <source>
        <dbReference type="ARBA" id="ARBA00022741"/>
    </source>
</evidence>
<keyword evidence="8" id="KW-0648">Protein biosynthesis</keyword>
<organism evidence="13 14">
    <name type="scientific">Clostridium frigidicarnis</name>
    <dbReference type="NCBI Taxonomy" id="84698"/>
    <lineage>
        <taxon>Bacteria</taxon>
        <taxon>Bacillati</taxon>
        <taxon>Bacillota</taxon>
        <taxon>Clostridia</taxon>
        <taxon>Eubacteriales</taxon>
        <taxon>Clostridiaceae</taxon>
        <taxon>Clostridium</taxon>
    </lineage>
</organism>
<keyword evidence="7" id="KW-0067">ATP-binding</keyword>
<evidence type="ECO:0000313" key="14">
    <source>
        <dbReference type="Proteomes" id="UP000198619"/>
    </source>
</evidence>
<evidence type="ECO:0000259" key="12">
    <source>
        <dbReference type="Pfam" id="PF09334"/>
    </source>
</evidence>
<keyword evidence="4" id="KW-0963">Cytoplasm</keyword>
<dbReference type="GO" id="GO:0006431">
    <property type="term" value="P:methionyl-tRNA aminoacylation"/>
    <property type="evidence" value="ECO:0007669"/>
    <property type="project" value="TreeGrafter"/>
</dbReference>
<evidence type="ECO:0000256" key="3">
    <source>
        <dbReference type="ARBA" id="ARBA00012838"/>
    </source>
</evidence>
<dbReference type="Gene3D" id="2.170.220.10">
    <property type="match status" value="1"/>
</dbReference>
<dbReference type="EMBL" id="FOKI01000012">
    <property type="protein sequence ID" value="SFB11020.1"/>
    <property type="molecule type" value="Genomic_DNA"/>
</dbReference>
<keyword evidence="6" id="KW-0547">Nucleotide-binding</keyword>
<dbReference type="PANTHER" id="PTHR45765:SF1">
    <property type="entry name" value="METHIONINE--TRNA LIGASE, CYTOPLASMIC"/>
    <property type="match status" value="1"/>
</dbReference>
<protein>
    <recommendedName>
        <fullName evidence="3">methionine--tRNA ligase</fullName>
        <ecNumber evidence="3">6.1.1.10</ecNumber>
    </recommendedName>
    <alternativeName>
        <fullName evidence="10">Methionyl-tRNA synthetase</fullName>
    </alternativeName>
</protein>
<dbReference type="InterPro" id="IPR029038">
    <property type="entry name" value="MetRS_Zn"/>
</dbReference>
<evidence type="ECO:0000256" key="2">
    <source>
        <dbReference type="ARBA" id="ARBA00008258"/>
    </source>
</evidence>
<comment type="subcellular location">
    <subcellularLocation>
        <location evidence="1">Cytoplasm</location>
    </subcellularLocation>
</comment>
<sequence>MLGKCPKCGEDARGDQCDACGKVLEPEILENPICSVCGNTPIFKESKHLYIAISKLEKNFQSLLIHILIGEKMQLTFQIGILKRVFRIEQ</sequence>
<dbReference type="SUPFAM" id="SSF57770">
    <property type="entry name" value="Methionyl-tRNA synthetase (MetRS), Zn-domain"/>
    <property type="match status" value="1"/>
</dbReference>
<evidence type="ECO:0000256" key="5">
    <source>
        <dbReference type="ARBA" id="ARBA00022598"/>
    </source>
</evidence>
<dbReference type="STRING" id="84698.SAMN04488528_101285"/>
<proteinExistence type="inferred from homology"/>
<comment type="similarity">
    <text evidence="2">Belongs to the class-I aminoacyl-tRNA synthetase family. MetG type 1 subfamily.</text>
</comment>
<evidence type="ECO:0000256" key="7">
    <source>
        <dbReference type="ARBA" id="ARBA00022840"/>
    </source>
</evidence>
<dbReference type="Proteomes" id="UP000198619">
    <property type="component" value="Unassembled WGS sequence"/>
</dbReference>
<accession>A0A1I0YER9</accession>
<keyword evidence="14" id="KW-1185">Reference proteome</keyword>
<name>A0A1I0YER9_9CLOT</name>
<dbReference type="InterPro" id="IPR015413">
    <property type="entry name" value="Methionyl/Leucyl_tRNA_Synth"/>
</dbReference>
<evidence type="ECO:0000256" key="11">
    <source>
        <dbReference type="ARBA" id="ARBA00047364"/>
    </source>
</evidence>
<reference evidence="13 14" key="1">
    <citation type="submission" date="2016-10" db="EMBL/GenBank/DDBJ databases">
        <authorList>
            <person name="de Groot N.N."/>
        </authorList>
    </citation>
    <scope>NUCLEOTIDE SEQUENCE [LARGE SCALE GENOMIC DNA]</scope>
    <source>
        <strain evidence="13 14">DSM 12271</strain>
    </source>
</reference>